<keyword evidence="2" id="KW-0479">Metal-binding</keyword>
<feature type="region of interest" description="Disordered" evidence="8">
    <location>
        <begin position="560"/>
        <end position="631"/>
    </location>
</feature>
<feature type="repeat" description="WD" evidence="7">
    <location>
        <begin position="390"/>
        <end position="431"/>
    </location>
</feature>
<keyword evidence="1 7" id="KW-0853">WD repeat</keyword>
<evidence type="ECO:0000256" key="2">
    <source>
        <dbReference type="ARBA" id="ARBA00022723"/>
    </source>
</evidence>
<protein>
    <recommendedName>
        <fullName evidence="9">RRM domain-containing protein</fullName>
    </recommendedName>
</protein>
<dbReference type="SMART" id="SM00320">
    <property type="entry name" value="WD40"/>
    <property type="match status" value="5"/>
</dbReference>
<dbReference type="InterPro" id="IPR033744">
    <property type="entry name" value="RRM_RBM8"/>
</dbReference>
<dbReference type="InterPro" id="IPR012677">
    <property type="entry name" value="Nucleotide-bd_a/b_plait_sf"/>
</dbReference>
<feature type="compositionally biased region" description="Polar residues" evidence="8">
    <location>
        <begin position="176"/>
        <end position="189"/>
    </location>
</feature>
<dbReference type="SMART" id="SM00360">
    <property type="entry name" value="RRM"/>
    <property type="match status" value="1"/>
</dbReference>
<comment type="caution">
    <text evidence="10">The sequence shown here is derived from an EMBL/GenBank/DDBJ whole genome shotgun (WGS) entry which is preliminary data.</text>
</comment>
<dbReference type="PANTHER" id="PTHR46200">
    <property type="entry name" value="GATOR COMPLEX PROTEIN WDR24"/>
    <property type="match status" value="1"/>
</dbReference>
<dbReference type="EMBL" id="NJES01000586">
    <property type="protein sequence ID" value="PHH70784.1"/>
    <property type="molecule type" value="Genomic_DNA"/>
</dbReference>
<feature type="region of interest" description="Disordered" evidence="8">
    <location>
        <begin position="125"/>
        <end position="149"/>
    </location>
</feature>
<evidence type="ECO:0000256" key="7">
    <source>
        <dbReference type="PROSITE-ProRule" id="PRU00221"/>
    </source>
</evidence>
<evidence type="ECO:0000256" key="8">
    <source>
        <dbReference type="SAM" id="MobiDB-lite"/>
    </source>
</evidence>
<feature type="region of interest" description="Disordered" evidence="8">
    <location>
        <begin position="1"/>
        <end position="27"/>
    </location>
</feature>
<dbReference type="GO" id="GO:0016239">
    <property type="term" value="P:positive regulation of macroautophagy"/>
    <property type="evidence" value="ECO:0007669"/>
    <property type="project" value="TreeGrafter"/>
</dbReference>
<dbReference type="STRING" id="2004952.A0A2C5YUT8"/>
<dbReference type="GO" id="GO:0005829">
    <property type="term" value="C:cytosol"/>
    <property type="evidence" value="ECO:0007669"/>
    <property type="project" value="TreeGrafter"/>
</dbReference>
<dbReference type="InterPro" id="IPR015943">
    <property type="entry name" value="WD40/YVTN_repeat-like_dom_sf"/>
</dbReference>
<dbReference type="Proteomes" id="UP000226431">
    <property type="component" value="Unassembled WGS sequence"/>
</dbReference>
<dbReference type="AlphaFoldDB" id="A0A2C5YUT8"/>
<evidence type="ECO:0000256" key="3">
    <source>
        <dbReference type="ARBA" id="ARBA00022737"/>
    </source>
</evidence>
<dbReference type="GO" id="GO:0005774">
    <property type="term" value="C:vacuolar membrane"/>
    <property type="evidence" value="ECO:0007669"/>
    <property type="project" value="TreeGrafter"/>
</dbReference>
<organism evidence="10 11">
    <name type="scientific">Ophiocordyceps camponoti-rufipedis</name>
    <dbReference type="NCBI Taxonomy" id="2004952"/>
    <lineage>
        <taxon>Eukaryota</taxon>
        <taxon>Fungi</taxon>
        <taxon>Dikarya</taxon>
        <taxon>Ascomycota</taxon>
        <taxon>Pezizomycotina</taxon>
        <taxon>Sordariomycetes</taxon>
        <taxon>Hypocreomycetidae</taxon>
        <taxon>Hypocreales</taxon>
        <taxon>Ophiocordycipitaceae</taxon>
        <taxon>Ophiocordyceps</taxon>
    </lineage>
</organism>
<name>A0A2C5YUT8_9HYPO</name>
<dbReference type="InterPro" id="IPR001680">
    <property type="entry name" value="WD40_rpt"/>
</dbReference>
<dbReference type="PROSITE" id="PS50082">
    <property type="entry name" value="WD_REPEATS_2"/>
    <property type="match status" value="1"/>
</dbReference>
<keyword evidence="3" id="KW-0677">Repeat</keyword>
<dbReference type="Pfam" id="PF00400">
    <property type="entry name" value="WD40"/>
    <property type="match status" value="2"/>
</dbReference>
<evidence type="ECO:0000259" key="9">
    <source>
        <dbReference type="PROSITE" id="PS50102"/>
    </source>
</evidence>
<dbReference type="GO" id="GO:0003729">
    <property type="term" value="F:mRNA binding"/>
    <property type="evidence" value="ECO:0007669"/>
    <property type="project" value="InterPro"/>
</dbReference>
<dbReference type="PROSITE" id="PS00678">
    <property type="entry name" value="WD_REPEATS_1"/>
    <property type="match status" value="1"/>
</dbReference>
<dbReference type="GO" id="GO:0008270">
    <property type="term" value="F:zinc ion binding"/>
    <property type="evidence" value="ECO:0007669"/>
    <property type="project" value="UniProtKB-KW"/>
</dbReference>
<keyword evidence="5" id="KW-0862">Zinc</keyword>
<dbReference type="GO" id="GO:0061700">
    <property type="term" value="C:GATOR2 complex"/>
    <property type="evidence" value="ECO:0007669"/>
    <property type="project" value="TreeGrafter"/>
</dbReference>
<dbReference type="InterPro" id="IPR037590">
    <property type="entry name" value="WDR24"/>
</dbReference>
<accession>A0A2C5YUT8</accession>
<dbReference type="PANTHER" id="PTHR46200:SF1">
    <property type="entry name" value="GATOR COMPLEX PROTEIN WDR24"/>
    <property type="match status" value="1"/>
</dbReference>
<reference evidence="10 11" key="1">
    <citation type="submission" date="2017-06" db="EMBL/GenBank/DDBJ databases">
        <title>Ant-infecting Ophiocordyceps genomes reveal a high diversity of potential behavioral manipulation genes and a possible major role for enterotoxins.</title>
        <authorList>
            <person name="De Bekker C."/>
            <person name="Evans H.C."/>
            <person name="Brachmann A."/>
            <person name="Hughes D.P."/>
        </authorList>
    </citation>
    <scope>NUCLEOTIDE SEQUENCE [LARGE SCALE GENOMIC DNA]</scope>
    <source>
        <strain evidence="10 11">Map16</strain>
    </source>
</reference>
<dbReference type="CDD" id="cd12324">
    <property type="entry name" value="RRM_RBM8"/>
    <property type="match status" value="1"/>
</dbReference>
<dbReference type="Pfam" id="PF00076">
    <property type="entry name" value="RRM_1"/>
    <property type="match status" value="1"/>
</dbReference>
<dbReference type="InterPro" id="IPR035979">
    <property type="entry name" value="RBD_domain_sf"/>
</dbReference>
<dbReference type="Gene3D" id="3.30.70.330">
    <property type="match status" value="1"/>
</dbReference>
<evidence type="ECO:0000256" key="1">
    <source>
        <dbReference type="ARBA" id="ARBA00022574"/>
    </source>
</evidence>
<dbReference type="OrthoDB" id="60955at2759"/>
<dbReference type="InterPro" id="IPR036322">
    <property type="entry name" value="WD40_repeat_dom_sf"/>
</dbReference>
<sequence>MTDEEMDVDQPASPPAARNESEMQTHTKATAVRSIEGWIIVVTNVHEEADEEALQDKFGEFGEIKNLHLNLDRRSGYVKGYALIEYATLEEARAAIDSAHDTKLLDQTVQAKDIYLLDMSSITTQPRPPLTNQRRRLTRHPGAPGLGAMYHRDSRLMRKLLGKAATDSSAGDLASMSMTPTAQRPSRSQNAVYEAGVPIACLDAAPDRRGAVLGGPHILKTVVLDSGFGLTDGVDVRAAMVSRQRGGAGADQLSIRDVKWHGHSTIFTACAGGCVFAYDLARLGAEPLEAVQMHEDSRQVSSLDVNPHLRSWLLSGSHDGTARVFDTLTPLQNRAGLLTFRQRFAPLRCIDPVRQVRWSPRHGHEMACCTDAGVVLKWDVRQPARPVLRINAHEKACVAVAWHPDGVHLLSAGRDTKLHVWDLGASADKRQRPKWTVAAPAPVAAVAWRPGLWSASSQARRVAQVAVTYDETSNRRYGSSAVHVWDLARPTMPYKEMQRFDSSPTDLLWYDQDLLWTVGPDGLFNQCDVAYAPKVLDRQSTSAMAFSPRGDVVAFLDERPLQQRPRPSEFGSDTPVLSVSRSDSDDDVMGPSLGPLRRRPPPSFGRSAGARSAVQLSTTPPSVAPSAFSDDPKQALGLEQSVAMTGMFKLRQAMASGRIPAVKPVQLYHHLSTVYLETLAERLPYVEGGESLAERVAGIMEHFARTAEGVNLYRLAQTWRILAHAMALLLKRRAQHHLERRIGQFQKIQADESKTITTKSGDDDSSNNNNNNTPRRPSSQRAADVRLAPRSLLAEEIESTSNVPTPVARPVDSAAAQESSAGDSYLYGQRLTTIVEPDSLNIGPSASSDALGDRQPTTAGYDFYDAEALAKAIDVPVPRNFRYGSVERGFERRL</sequence>
<keyword evidence="4" id="KW-0863">Zinc-finger</keyword>
<evidence type="ECO:0000256" key="6">
    <source>
        <dbReference type="PROSITE-ProRule" id="PRU00176"/>
    </source>
</evidence>
<evidence type="ECO:0000313" key="11">
    <source>
        <dbReference type="Proteomes" id="UP000226431"/>
    </source>
</evidence>
<feature type="region of interest" description="Disordered" evidence="8">
    <location>
        <begin position="749"/>
        <end position="821"/>
    </location>
</feature>
<dbReference type="PROSITE" id="PS50102">
    <property type="entry name" value="RRM"/>
    <property type="match status" value="1"/>
</dbReference>
<dbReference type="GO" id="GO:1904263">
    <property type="term" value="P:positive regulation of TORC1 signaling"/>
    <property type="evidence" value="ECO:0007669"/>
    <property type="project" value="TreeGrafter"/>
</dbReference>
<keyword evidence="11" id="KW-1185">Reference proteome</keyword>
<gene>
    <name evidence="10" type="ORF">CDD80_5724</name>
</gene>
<dbReference type="SUPFAM" id="SSF54928">
    <property type="entry name" value="RNA-binding domain, RBD"/>
    <property type="match status" value="1"/>
</dbReference>
<evidence type="ECO:0000256" key="5">
    <source>
        <dbReference type="ARBA" id="ARBA00022833"/>
    </source>
</evidence>
<evidence type="ECO:0000313" key="10">
    <source>
        <dbReference type="EMBL" id="PHH70784.1"/>
    </source>
</evidence>
<evidence type="ECO:0000256" key="4">
    <source>
        <dbReference type="ARBA" id="ARBA00022771"/>
    </source>
</evidence>
<dbReference type="Gene3D" id="2.130.10.10">
    <property type="entry name" value="YVTN repeat-like/Quinoprotein amine dehydrogenase"/>
    <property type="match status" value="2"/>
</dbReference>
<dbReference type="InterPro" id="IPR000504">
    <property type="entry name" value="RRM_dom"/>
</dbReference>
<feature type="region of interest" description="Disordered" evidence="8">
    <location>
        <begin position="170"/>
        <end position="189"/>
    </location>
</feature>
<keyword evidence="6" id="KW-0694">RNA-binding</keyword>
<feature type="domain" description="RRM" evidence="9">
    <location>
        <begin position="38"/>
        <end position="121"/>
    </location>
</feature>
<proteinExistence type="predicted"/>
<dbReference type="PROSITE" id="PS50294">
    <property type="entry name" value="WD_REPEATS_REGION"/>
    <property type="match status" value="1"/>
</dbReference>
<dbReference type="InterPro" id="IPR019775">
    <property type="entry name" value="WD40_repeat_CS"/>
</dbReference>
<dbReference type="SUPFAM" id="SSF50978">
    <property type="entry name" value="WD40 repeat-like"/>
    <property type="match status" value="1"/>
</dbReference>